<dbReference type="AlphaFoldDB" id="A0A9P6DU67"/>
<name>A0A9P6DU67_9AGAM</name>
<dbReference type="EMBL" id="MU129001">
    <property type="protein sequence ID" value="KAF9511329.1"/>
    <property type="molecule type" value="Genomic_DNA"/>
</dbReference>
<evidence type="ECO:0000313" key="2">
    <source>
        <dbReference type="EMBL" id="KAF9511329.1"/>
    </source>
</evidence>
<sequence length="371" mass="40190">MARVCTYASKGRSGGKWHACTGSSDLVAHRSSIRHGGVIRDAPPPREHIDLFPLKFAKYSGALELRVYIAMPSPQSTFRNTPKAKIPVLPDALVLSHYYYNPNPTGIPSDYGPQCQQEKGRNQGEGVNLEGPSESDEHKQDILYSRYNSRGAYGFFALVPLTAIWWHDKHSGYVLETKCNDAMSKIGFYSIKDMTRDGLNLSTSFASVHVLLSTFTSEADAISAGFDKAPAMFFSYTDTLRDFPEGVYVPSPLPPYFDHPFLPHKWYAMPSSLFIAPPVSSTVGSSAAGSSAAGSLPPVPLLPVFCAGSSAAGSSAVSVKRTLPPLLRFTKRQRTEGVVAEGGDVMMEDGGNVSVPPLMGDRDVMMQDGLV</sequence>
<evidence type="ECO:0000313" key="3">
    <source>
        <dbReference type="Proteomes" id="UP000886523"/>
    </source>
</evidence>
<proteinExistence type="predicted"/>
<keyword evidence="3" id="KW-1185">Reference proteome</keyword>
<protein>
    <submittedName>
        <fullName evidence="2">Uncharacterized protein</fullName>
    </submittedName>
</protein>
<comment type="caution">
    <text evidence="2">The sequence shown here is derived from an EMBL/GenBank/DDBJ whole genome shotgun (WGS) entry which is preliminary data.</text>
</comment>
<accession>A0A9P6DU67</accession>
<organism evidence="2 3">
    <name type="scientific">Hydnum rufescens UP504</name>
    <dbReference type="NCBI Taxonomy" id="1448309"/>
    <lineage>
        <taxon>Eukaryota</taxon>
        <taxon>Fungi</taxon>
        <taxon>Dikarya</taxon>
        <taxon>Basidiomycota</taxon>
        <taxon>Agaricomycotina</taxon>
        <taxon>Agaricomycetes</taxon>
        <taxon>Cantharellales</taxon>
        <taxon>Hydnaceae</taxon>
        <taxon>Hydnum</taxon>
    </lineage>
</organism>
<gene>
    <name evidence="2" type="ORF">BS47DRAFT_1363849</name>
</gene>
<reference evidence="2" key="1">
    <citation type="journal article" date="2020" name="Nat. Commun.">
        <title>Large-scale genome sequencing of mycorrhizal fungi provides insights into the early evolution of symbiotic traits.</title>
        <authorList>
            <person name="Miyauchi S."/>
            <person name="Kiss E."/>
            <person name="Kuo A."/>
            <person name="Drula E."/>
            <person name="Kohler A."/>
            <person name="Sanchez-Garcia M."/>
            <person name="Morin E."/>
            <person name="Andreopoulos B."/>
            <person name="Barry K.W."/>
            <person name="Bonito G."/>
            <person name="Buee M."/>
            <person name="Carver A."/>
            <person name="Chen C."/>
            <person name="Cichocki N."/>
            <person name="Clum A."/>
            <person name="Culley D."/>
            <person name="Crous P.W."/>
            <person name="Fauchery L."/>
            <person name="Girlanda M."/>
            <person name="Hayes R.D."/>
            <person name="Keri Z."/>
            <person name="LaButti K."/>
            <person name="Lipzen A."/>
            <person name="Lombard V."/>
            <person name="Magnuson J."/>
            <person name="Maillard F."/>
            <person name="Murat C."/>
            <person name="Nolan M."/>
            <person name="Ohm R.A."/>
            <person name="Pangilinan J."/>
            <person name="Pereira M.F."/>
            <person name="Perotto S."/>
            <person name="Peter M."/>
            <person name="Pfister S."/>
            <person name="Riley R."/>
            <person name="Sitrit Y."/>
            <person name="Stielow J.B."/>
            <person name="Szollosi G."/>
            <person name="Zifcakova L."/>
            <person name="Stursova M."/>
            <person name="Spatafora J.W."/>
            <person name="Tedersoo L."/>
            <person name="Vaario L.M."/>
            <person name="Yamada A."/>
            <person name="Yan M."/>
            <person name="Wang P."/>
            <person name="Xu J."/>
            <person name="Bruns T."/>
            <person name="Baldrian P."/>
            <person name="Vilgalys R."/>
            <person name="Dunand C."/>
            <person name="Henrissat B."/>
            <person name="Grigoriev I.V."/>
            <person name="Hibbett D."/>
            <person name="Nagy L.G."/>
            <person name="Martin F.M."/>
        </authorList>
    </citation>
    <scope>NUCLEOTIDE SEQUENCE</scope>
    <source>
        <strain evidence="2">UP504</strain>
    </source>
</reference>
<evidence type="ECO:0000256" key="1">
    <source>
        <dbReference type="SAM" id="MobiDB-lite"/>
    </source>
</evidence>
<dbReference type="Proteomes" id="UP000886523">
    <property type="component" value="Unassembled WGS sequence"/>
</dbReference>
<feature type="region of interest" description="Disordered" evidence="1">
    <location>
        <begin position="109"/>
        <end position="137"/>
    </location>
</feature>